<dbReference type="WBParaSite" id="ALUE_0000587401-mRNA-1">
    <property type="protein sequence ID" value="ALUE_0000587401-mRNA-1"/>
    <property type="gene ID" value="ALUE_0000587401"/>
</dbReference>
<evidence type="ECO:0000313" key="3">
    <source>
        <dbReference type="WBParaSite" id="ALUE_0000587401-mRNA-1"/>
    </source>
</evidence>
<name>A0A9J2P8S2_ASCLU</name>
<reference evidence="3" key="1">
    <citation type="submission" date="2023-03" db="UniProtKB">
        <authorList>
            <consortium name="WormBaseParasite"/>
        </authorList>
    </citation>
    <scope>IDENTIFICATION</scope>
</reference>
<dbReference type="GO" id="GO:0006406">
    <property type="term" value="P:mRNA export from nucleus"/>
    <property type="evidence" value="ECO:0007669"/>
    <property type="project" value="TreeGrafter"/>
</dbReference>
<dbReference type="InterPro" id="IPR005062">
    <property type="entry name" value="SAC3/GANP/THP3_conserved"/>
</dbReference>
<organism evidence="2 3">
    <name type="scientific">Ascaris lumbricoides</name>
    <name type="common">Giant roundworm</name>
    <dbReference type="NCBI Taxonomy" id="6252"/>
    <lineage>
        <taxon>Eukaryota</taxon>
        <taxon>Metazoa</taxon>
        <taxon>Ecdysozoa</taxon>
        <taxon>Nematoda</taxon>
        <taxon>Chromadorea</taxon>
        <taxon>Rhabditida</taxon>
        <taxon>Spirurina</taxon>
        <taxon>Ascaridomorpha</taxon>
        <taxon>Ascaridoidea</taxon>
        <taxon>Ascarididae</taxon>
        <taxon>Ascaris</taxon>
    </lineage>
</organism>
<dbReference type="AlphaFoldDB" id="A0A9J2P8S2"/>
<dbReference type="PANTHER" id="PTHR12436:SF3">
    <property type="entry name" value="GERMINAL-CENTER ASSOCIATED NUCLEAR PROTEIN"/>
    <property type="match status" value="1"/>
</dbReference>
<evidence type="ECO:0000259" key="1">
    <source>
        <dbReference type="Pfam" id="PF03399"/>
    </source>
</evidence>
<dbReference type="PROSITE" id="PS51257">
    <property type="entry name" value="PROKAR_LIPOPROTEIN"/>
    <property type="match status" value="1"/>
</dbReference>
<dbReference type="Pfam" id="PF03399">
    <property type="entry name" value="SAC3_GANP"/>
    <property type="match status" value="1"/>
</dbReference>
<keyword evidence="2" id="KW-1185">Reference proteome</keyword>
<accession>A0A9J2P8S2</accession>
<feature type="domain" description="SAC3/GANP/THP3 conserved" evidence="1">
    <location>
        <begin position="38"/>
        <end position="360"/>
    </location>
</feature>
<proteinExistence type="predicted"/>
<dbReference type="InterPro" id="IPR045107">
    <property type="entry name" value="SAC3/GANP/THP3"/>
</dbReference>
<evidence type="ECO:0000313" key="2">
    <source>
        <dbReference type="Proteomes" id="UP000036681"/>
    </source>
</evidence>
<protein>
    <submittedName>
        <fullName evidence="3">SAC3/GANP/THP3 conserved domain-containing protein</fullName>
    </submittedName>
</protein>
<dbReference type="Gene3D" id="1.25.40.990">
    <property type="match status" value="1"/>
</dbReference>
<dbReference type="Proteomes" id="UP000036681">
    <property type="component" value="Unplaced"/>
</dbReference>
<dbReference type="GO" id="GO:0070390">
    <property type="term" value="C:transcription export complex 2"/>
    <property type="evidence" value="ECO:0007669"/>
    <property type="project" value="TreeGrafter"/>
</dbReference>
<dbReference type="GO" id="GO:0005737">
    <property type="term" value="C:cytoplasm"/>
    <property type="evidence" value="ECO:0007669"/>
    <property type="project" value="TreeGrafter"/>
</dbReference>
<sequence>MRCCLYISSSTTTSSCCRTLFQSFEMFEERPEALCMQMCPQSEIRFRNRNGLVHILETDTPLTKTGPLQTKAKAITVRSRRVICASGGNQRRPATRKGNPLKMVKQYSRSAAGKEKLSPTELRPFAVLMDTVAYLLRVVSEYDSREAWPDVYEFVSDRLRAVRQDMVVENLDAEKSILLLESMIPFYAEAEYRCELTRCPTYDRKLHATQLEECFCRWRQFVDFSERKNERIMASYLLHNADKRWVVVQLIAWKEHFCKNNYTFIQDVILSLRMNNFVRFFRLISQQDDSLLRLDMLVVTYNTLTTTRYFATMRLLALKACAVAYRCRGIPLPDAFLEEHLHMKHSALLCCLRALGCEVTDGKAYTFGVTLSNDVDLCASEWIFADFIP</sequence>
<dbReference type="PANTHER" id="PTHR12436">
    <property type="entry name" value="80 KDA MCM3-ASSOCIATED PROTEIN"/>
    <property type="match status" value="1"/>
</dbReference>